<proteinExistence type="predicted"/>
<protein>
    <submittedName>
        <fullName evidence="2">Uncharacterized protein</fullName>
    </submittedName>
</protein>
<accession>A0AAW1SZ35</accession>
<dbReference type="Proteomes" id="UP001485043">
    <property type="component" value="Unassembled WGS sequence"/>
</dbReference>
<keyword evidence="1" id="KW-0732">Signal</keyword>
<reference evidence="2 3" key="1">
    <citation type="journal article" date="2024" name="Nat. Commun.">
        <title>Phylogenomics reveals the evolutionary origins of lichenization in chlorophyte algae.</title>
        <authorList>
            <person name="Puginier C."/>
            <person name="Libourel C."/>
            <person name="Otte J."/>
            <person name="Skaloud P."/>
            <person name="Haon M."/>
            <person name="Grisel S."/>
            <person name="Petersen M."/>
            <person name="Berrin J.G."/>
            <person name="Delaux P.M."/>
            <person name="Dal Grande F."/>
            <person name="Keller J."/>
        </authorList>
    </citation>
    <scope>NUCLEOTIDE SEQUENCE [LARGE SCALE GENOMIC DNA]</scope>
    <source>
        <strain evidence="2 3">SAG 2523</strain>
    </source>
</reference>
<comment type="caution">
    <text evidence="2">The sequence shown here is derived from an EMBL/GenBank/DDBJ whole genome shotgun (WGS) entry which is preliminary data.</text>
</comment>
<keyword evidence="3" id="KW-1185">Reference proteome</keyword>
<dbReference type="AlphaFoldDB" id="A0AAW1SZ35"/>
<evidence type="ECO:0000313" key="2">
    <source>
        <dbReference type="EMBL" id="KAK9861539.1"/>
    </source>
</evidence>
<organism evidence="2 3">
    <name type="scientific">Apatococcus fuscideae</name>
    <dbReference type="NCBI Taxonomy" id="2026836"/>
    <lineage>
        <taxon>Eukaryota</taxon>
        <taxon>Viridiplantae</taxon>
        <taxon>Chlorophyta</taxon>
        <taxon>core chlorophytes</taxon>
        <taxon>Trebouxiophyceae</taxon>
        <taxon>Chlorellales</taxon>
        <taxon>Chlorellaceae</taxon>
        <taxon>Apatococcus</taxon>
    </lineage>
</organism>
<sequence length="216" mass="22611">MGHWASLRPALAIALLSLIFIGLDSVRAVATAPAAEAGTVWATLGPSFVRASPGQHCTDVCSASSTKTACFPQNSKAVLAASLCAANPDGTGFISGWNHPTGTPSCSIWHGDQQLAFEEFACLCLAPNELQTLTAHASVDTSCDDTCAAGELASGFSVRTDKVKPLFACVPQSDVSGANRFGWTNGATDDGQDDQHTALIFSVRIGRISFERYEQS</sequence>
<evidence type="ECO:0000256" key="1">
    <source>
        <dbReference type="SAM" id="SignalP"/>
    </source>
</evidence>
<dbReference type="EMBL" id="JALJOV010000742">
    <property type="protein sequence ID" value="KAK9861539.1"/>
    <property type="molecule type" value="Genomic_DNA"/>
</dbReference>
<evidence type="ECO:0000313" key="3">
    <source>
        <dbReference type="Proteomes" id="UP001485043"/>
    </source>
</evidence>
<name>A0AAW1SZ35_9CHLO</name>
<gene>
    <name evidence="2" type="ORF">WJX84_005060</name>
</gene>
<feature type="signal peptide" evidence="1">
    <location>
        <begin position="1"/>
        <end position="28"/>
    </location>
</feature>
<feature type="chain" id="PRO_5043979726" evidence="1">
    <location>
        <begin position="29"/>
        <end position="216"/>
    </location>
</feature>